<dbReference type="EMBL" id="CAJNJA010026467">
    <property type="protein sequence ID" value="CAE7560339.1"/>
    <property type="molecule type" value="Genomic_DNA"/>
</dbReference>
<organism evidence="1 2">
    <name type="scientific">Symbiodinium necroappetens</name>
    <dbReference type="NCBI Taxonomy" id="1628268"/>
    <lineage>
        <taxon>Eukaryota</taxon>
        <taxon>Sar</taxon>
        <taxon>Alveolata</taxon>
        <taxon>Dinophyceae</taxon>
        <taxon>Suessiales</taxon>
        <taxon>Symbiodiniaceae</taxon>
        <taxon>Symbiodinium</taxon>
    </lineage>
</organism>
<name>A0A812U1M9_9DINO</name>
<dbReference type="OrthoDB" id="431812at2759"/>
<reference evidence="1" key="1">
    <citation type="submission" date="2021-02" db="EMBL/GenBank/DDBJ databases">
        <authorList>
            <person name="Dougan E. K."/>
            <person name="Rhodes N."/>
            <person name="Thang M."/>
            <person name="Chan C."/>
        </authorList>
    </citation>
    <scope>NUCLEOTIDE SEQUENCE</scope>
</reference>
<dbReference type="Proteomes" id="UP000601435">
    <property type="component" value="Unassembled WGS sequence"/>
</dbReference>
<evidence type="ECO:0000313" key="1">
    <source>
        <dbReference type="EMBL" id="CAE7560339.1"/>
    </source>
</evidence>
<comment type="caution">
    <text evidence="1">The sequence shown here is derived from an EMBL/GenBank/DDBJ whole genome shotgun (WGS) entry which is preliminary data.</text>
</comment>
<accession>A0A812U1M9</accession>
<evidence type="ECO:0000313" key="2">
    <source>
        <dbReference type="Proteomes" id="UP000601435"/>
    </source>
</evidence>
<sequence>MEFQRVAGEDGLDQQSFVEALTRACGESVSSLQAEKLWLGYLQQSELSGSMVLATFWAICEAVSQGDVQAAEFADMTVEEYVSYGAAEARADFRLQHDFKLLIWADSFVRVQQKLLRPRIPGWRN</sequence>
<protein>
    <submittedName>
        <fullName evidence="1">CLIP1 protein</fullName>
    </submittedName>
</protein>
<dbReference type="AlphaFoldDB" id="A0A812U1M9"/>
<keyword evidence="2" id="KW-1185">Reference proteome</keyword>
<feature type="non-terminal residue" evidence="1">
    <location>
        <position position="125"/>
    </location>
</feature>
<gene>
    <name evidence="1" type="primary">CLIP1</name>
    <name evidence="1" type="ORF">SNEC2469_LOCUS16180</name>
</gene>
<proteinExistence type="predicted"/>